<dbReference type="NCBIfam" id="TIGR01643">
    <property type="entry name" value="YD_repeat_2x"/>
    <property type="match status" value="3"/>
</dbReference>
<sequence length="2950" mass="313349">MRASRKLLGTTLAAALVVTAAAGTFVTTADPVAAADDAVGRESILTPEQLGTGGIDGLQYADPTEGLSLIDPPTANTGGSAQLSYPILVPPGRGITPELDLTYDSSGDNGWLGLGWDLSVDEVAVDTTFGAPHFSATHESESYTLDGDLLVPNALGEEWEPRSSGDREDWTRQVETSYERIIRHGTNPKDYYWEVYDKQGNVRWYGGFPDVGGPEGGVTSEGTIDRSAIVTDQDGNAVRWLLSAQRDVGVNVIRYHYATIEYADGDSGWHVTSDCDTDSTSTVCGKHIFLDHIDYTAAAEVSGEPADPAYRVTFTPEAGAHRSDPVVDASLGYVDVLVTRLAKVEVHHGAPNGGAARTYDNLAVRYEFDYEQGSATPFEKSLLTTITQSGGTPDTAVHTLEYFNEVGTRADSYDGFGPSGTWNTGNDLSTRSMLDASVEAGAMGASESNSAEGHAYLGFNPLIPDKNGSFGGSLQIGGGNTQALAEWLDINGDSLPDKVWKDGTQLKYRLNTSGPSAGTTFTELDMIEGIGTLSNDNNIGVQGGIEANLGVTASFGLGLEVAWGDTYFTDVNADGLPDLVSGGSVHFNSLDTNNRPTFSTDSATTLVPLPTSGGTPSASNDLLDEMQAELERRSPTIDTVRRWVAPYTGAISIDAPVTLTPTNGDSLDGVRVAIQVGDDEISQANLLTPGNTAFGTALTATVSAGDPVYFRVGSINDGAGDEVEWSPTISYTSVAGFPAVGDVPADVNGLSQTTFALTEDFTLAGRPDSGVVMPYTGTVEFTADIDKTAVTTDNLHLVLEHNGVAVPGSDITIDADFVGTTPVSVTFPVTQPSLPDPDNPNEPVAAPDTVEAHLAVDTPIDISTISWDPTITYASAVNRNGDPVATTNDAGDPLITVDLIPNIDIFPQQLASSASAQAGPSLPWHSTASGTYDARVGLSLGSDFPGGRVLVSVKNATGVVAQTPWTLPASGGGLVGTTLDLNASLTSGTDYWVEVTMTDPQVSARTTLTSFALRPDGASDGTGDVTVAPAVLASGQQGIFPLPYRGWGVAGYTAGGDLATAPIDHEAFVIDVDALQANTSKPDGFDDIPEDAGDPEPSYAYLPVSTPAELPDGLPDNEVYEQFGPLDGPLWQGNRDNLAANAERMRSSRLGADSIDLAQTGGDGRAVTRVSVTAPQAALAIGAGPLGASFGMSPSFGLQDYEDMNGDGYPDVITPGSVHYTTQRGSFLDSATSIGDGLMAVTNQDLTFSVEGGLSQGLVDISANNKGRTNATKGNAAGKGGDAGDSSGGVEIGIDIGASWTSPNASGSGDAPLVGDIMSDPASDYGDSVGEAGAEATEEGAPISQELADVNGDGLPDRVYTTAEGVFAHYNLGYGFTRGAVYLGTGGFEAMESYSSGLNAGFTTPLGEFSGGLSFSWNYDLARYTWADVNGDGILDQVHKQSTGASPAVRFGTGSGLTPPVTYGAMQDASPAMGVATGPNSNFDRSQGIGGGFDFTVYVGPLCLVACYLVINPGATYQNSLSSTEVALEDVNGDGFADSVATTADEELKVSLNNHARTNLLQEVDNPLGGTMTLDYERDGNTIAHPDSVWVMSSVDLDDGRDTAGDGADVLAWTYEYDGLDYDRAHRQSLGYSTILEHEMDAATDTAIRTTTRRFLNDNIFVAGLEWSTIKTDAQAAPGEENLSGATMTWGFRDARETHADVHAEVVPVPSISNLRGIDSLDRSIAPLLESVTEEFYDWEDIGQQTETTFTYDALGNVLEQVDRGELEDPTDDVLTINTYSTCDISSSVGCLTTPAASSPLWDEDVCATWVSLPAVVTETNNRTGADEIVYRHRDGRADLCDNASVTHLEEQVDSSGDVAVTDLAYDAWGSYDRIVYPEGVDGVRYGVLYTRDASRHSDIAEVTEFDFGDQGAVDAFINDGDASGALRTGLTSTATFDPLSGRVASRTDANDNTSHYAYDAFGRIISISLPGSTQDLVTFDYAPSASGYGYAIAHHTDQFNPGDTIDTITFADGLGRTTQTKRDATLHVATGEPGVAARVVTGVVEYDALGRVVTEHYPHADQAAGPTAYDTTAPDPAAATTTVLDLWDAPNLVTEPGDRVTATEYLYEDIGDGTVVFATTTTDPRGRATTTWTDMREQVLRIDDAPEDEATLTSWYDYNGLGELLAFTDSADEVTTHGYDMLGRRTATDTPDGGLVTMTYDDEGKLTSRVSPTLRSAGQSTSYAYQLGKLVGIDHPASTPDVTYTYGGAGAAGNGAGRVTQIEDGTRIVDLTYSAGGSVIEQAAQMKLHNWDPARAADFTWTTSWDFDGLGRIASMTYPDGEELTYDYDSGGLVREVVGEEDGYEDIITGYDEFGDPIWERVPRTWEYDYVLNRTYDEFLARRSTTYGNEVSTEWSYQPTTRWLDRQETLSPQRNVSDPAYQEIQDLNYAYDAVGNVLEYRNELPKPLSSQFGGATEQTYELDGYDRLVGAHGEWRQDAKSTRIYDLALEYDEHRNVIGKTQRDVINNGKKDLVQKDTTYSFDRTYSDAAPGRAINAGQTTYHYDANGNLLGTKDRKGKWIRQLTWDATDRMTVVNDSSSETTFTYDDTGQRMIERGPGGETAFVNPWVTVRNGTEIYKHIWIDEERVATQRDDGGAEELKRYFLHQDLQGSTNIVSDYRGDTFQHQEYFPGGEVWIAENSTVFRTPYQYGGHYTDERRDLLGVGERWYDSRDELMYSPDALLVQDPLAVIGQPELRGAYSFAGANPVSNIDPSGQMFIATQARAEMVKGADKAVRAKLKDNPDVAASIAASLDSKLPSSFVKLALDTGRSESLQAFADKFEPNAFIDINLSEGTVKIGAPYGKRLKLGGSDTPADATDSAAPPRPGTPAPGGPSTGNSATTSTGTTSTTTSPSTGTSPQAPQRPGGGTGNSPGDADTSQTPKQHPKPLPKPPAKASVGGDQGSARSGD</sequence>
<evidence type="ECO:0000256" key="1">
    <source>
        <dbReference type="ARBA" id="ARBA00004613"/>
    </source>
</evidence>
<dbReference type="InterPro" id="IPR003284">
    <property type="entry name" value="Sal_SpvB"/>
</dbReference>
<protein>
    <recommendedName>
        <fullName evidence="6">Insecticide toxin TcdB middle/N-terminal domain-containing protein</fullName>
    </recommendedName>
</protein>
<dbReference type="Gene3D" id="2.180.10.10">
    <property type="entry name" value="RHS repeat-associated core"/>
    <property type="match status" value="2"/>
</dbReference>
<evidence type="ECO:0000313" key="7">
    <source>
        <dbReference type="EMBL" id="QDO88212.1"/>
    </source>
</evidence>
<feature type="compositionally biased region" description="Low complexity" evidence="4">
    <location>
        <begin position="2852"/>
        <end position="2863"/>
    </location>
</feature>
<accession>A0A516G9N7</accession>
<name>A0A516G9N7_9MICO</name>
<dbReference type="InterPro" id="IPR031325">
    <property type="entry name" value="RHS_repeat"/>
</dbReference>
<dbReference type="Pfam" id="PF12256">
    <property type="entry name" value="TcdB_toxin_midN"/>
    <property type="match status" value="1"/>
</dbReference>
<dbReference type="PANTHER" id="PTHR32305">
    <property type="match status" value="1"/>
</dbReference>
<keyword evidence="5" id="KW-0732">Signal</keyword>
<proteinExistence type="predicted"/>
<keyword evidence="3" id="KW-0843">Virulence</keyword>
<dbReference type="GO" id="GO:0005576">
    <property type="term" value="C:extracellular region"/>
    <property type="evidence" value="ECO:0007669"/>
    <property type="project" value="UniProtKB-SubCell"/>
</dbReference>
<feature type="region of interest" description="Disordered" evidence="4">
    <location>
        <begin position="1264"/>
        <end position="1288"/>
    </location>
</feature>
<dbReference type="PANTHER" id="PTHR32305:SF15">
    <property type="entry name" value="PROTEIN RHSA-RELATED"/>
    <property type="match status" value="1"/>
</dbReference>
<evidence type="ECO:0000256" key="5">
    <source>
        <dbReference type="SAM" id="SignalP"/>
    </source>
</evidence>
<evidence type="ECO:0000259" key="6">
    <source>
        <dbReference type="Pfam" id="PF12256"/>
    </source>
</evidence>
<dbReference type="Pfam" id="PF05593">
    <property type="entry name" value="RHS_repeat"/>
    <property type="match status" value="2"/>
</dbReference>
<dbReference type="Pfam" id="PF03534">
    <property type="entry name" value="SpvB"/>
    <property type="match status" value="1"/>
</dbReference>
<dbReference type="GO" id="GO:0005737">
    <property type="term" value="C:cytoplasm"/>
    <property type="evidence" value="ECO:0007669"/>
    <property type="project" value="InterPro"/>
</dbReference>
<organism evidence="7 8">
    <name type="scientific">Ornithinimicrobium ciconiae</name>
    <dbReference type="NCBI Taxonomy" id="2594265"/>
    <lineage>
        <taxon>Bacteria</taxon>
        <taxon>Bacillati</taxon>
        <taxon>Actinomycetota</taxon>
        <taxon>Actinomycetes</taxon>
        <taxon>Micrococcales</taxon>
        <taxon>Ornithinimicrobiaceae</taxon>
        <taxon>Ornithinimicrobium</taxon>
    </lineage>
</organism>
<dbReference type="RefSeq" id="WP_143782887.1">
    <property type="nucleotide sequence ID" value="NZ_CP041616.1"/>
</dbReference>
<feature type="domain" description="Insecticide toxin TcdB middle/N-terminal" evidence="6">
    <location>
        <begin position="1520"/>
        <end position="1646"/>
    </location>
</feature>
<dbReference type="InterPro" id="IPR028994">
    <property type="entry name" value="Integrin_alpha_N"/>
</dbReference>
<evidence type="ECO:0000256" key="4">
    <source>
        <dbReference type="SAM" id="MobiDB-lite"/>
    </source>
</evidence>
<dbReference type="Proteomes" id="UP000315395">
    <property type="component" value="Chromosome"/>
</dbReference>
<feature type="region of interest" description="Disordered" evidence="4">
    <location>
        <begin position="1301"/>
        <end position="1339"/>
    </location>
</feature>
<feature type="compositionally biased region" description="Gly residues" evidence="4">
    <location>
        <begin position="1277"/>
        <end position="1288"/>
    </location>
</feature>
<dbReference type="InterPro" id="IPR050708">
    <property type="entry name" value="T6SS_VgrG/RHS"/>
</dbReference>
<dbReference type="SUPFAM" id="SSF69318">
    <property type="entry name" value="Integrin alpha N-terminal domain"/>
    <property type="match status" value="1"/>
</dbReference>
<dbReference type="EMBL" id="CP041616">
    <property type="protein sequence ID" value="QDO88212.1"/>
    <property type="molecule type" value="Genomic_DNA"/>
</dbReference>
<dbReference type="InterPro" id="IPR006530">
    <property type="entry name" value="YD"/>
</dbReference>
<feature type="compositionally biased region" description="Low complexity" evidence="4">
    <location>
        <begin position="2877"/>
        <end position="2900"/>
    </location>
</feature>
<evidence type="ECO:0000256" key="3">
    <source>
        <dbReference type="ARBA" id="ARBA00023026"/>
    </source>
</evidence>
<feature type="region of interest" description="Disordered" evidence="4">
    <location>
        <begin position="2848"/>
        <end position="2950"/>
    </location>
</feature>
<dbReference type="InterPro" id="IPR022045">
    <property type="entry name" value="TcdB_toxin_mid/N"/>
</dbReference>
<dbReference type="KEGG" id="orz:FNH13_07530"/>
<dbReference type="OrthoDB" id="5150353at2"/>
<feature type="chain" id="PRO_5039607422" description="Insecticide toxin TcdB middle/N-terminal domain-containing protein" evidence="5">
    <location>
        <begin position="30"/>
        <end position="2950"/>
    </location>
</feature>
<feature type="signal peptide" evidence="5">
    <location>
        <begin position="1"/>
        <end position="29"/>
    </location>
</feature>
<comment type="subcellular location">
    <subcellularLocation>
        <location evidence="1">Secreted</location>
    </subcellularLocation>
</comment>
<keyword evidence="2" id="KW-0964">Secreted</keyword>
<feature type="compositionally biased region" description="Low complexity" evidence="4">
    <location>
        <begin position="1330"/>
        <end position="1339"/>
    </location>
</feature>
<gene>
    <name evidence="7" type="ORF">FNH13_07530</name>
</gene>
<keyword evidence="8" id="KW-1185">Reference proteome</keyword>
<evidence type="ECO:0000256" key="2">
    <source>
        <dbReference type="ARBA" id="ARBA00022525"/>
    </source>
</evidence>
<evidence type="ECO:0000313" key="8">
    <source>
        <dbReference type="Proteomes" id="UP000315395"/>
    </source>
</evidence>
<reference evidence="7 8" key="1">
    <citation type="submission" date="2019-07" db="EMBL/GenBank/DDBJ databases">
        <title>complete genome sequencing of Ornithinimicrobium sp. H23M54.</title>
        <authorList>
            <person name="Bae J.-W."/>
            <person name="Lee S.-Y."/>
        </authorList>
    </citation>
    <scope>NUCLEOTIDE SEQUENCE [LARGE SCALE GENOMIC DNA]</scope>
    <source>
        <strain evidence="7 8">H23M54</strain>
    </source>
</reference>
<feature type="compositionally biased region" description="Pro residues" evidence="4">
    <location>
        <begin position="2864"/>
        <end position="2873"/>
    </location>
</feature>